<dbReference type="InterPro" id="IPR052353">
    <property type="entry name" value="Benzoxazolinone_Detox_Enz"/>
</dbReference>
<sequence length="326" mass="36399">MTDKEFLSAFEDCTLPPERWTHAAHVRAAVLYASRNRWEESVRLMRSRIQAYNAATDTPEELERGYHETLTLAFMRLIYAAHLQDGTFTSAAAFMDRHPELLDKKALLRYYSRERILTWDAKQRFVPPDLHPLPNLIGETMPEHLTLEQLHEGLPHIQQSPSDEGTLEAIVIRPKTNERSQLAHCELSLEGGVHGDNWALGCWKSLPDGSPHPDVQVAIANTRAIDLIAGDPGRWALAGDNLYVDFDLSAENLPAGQQLAIGDVVLEITEIPHNGCKKFSDRFGSDAVKFVNSAIGKQLHLRGIYARVVKSGVVRVGDAIRKLSAT</sequence>
<evidence type="ECO:0000313" key="2">
    <source>
        <dbReference type="EMBL" id="QDU74935.1"/>
    </source>
</evidence>
<dbReference type="Pfam" id="PF03473">
    <property type="entry name" value="MOSC"/>
    <property type="match status" value="1"/>
</dbReference>
<gene>
    <name evidence="2" type="ORF">Pan97_19550</name>
</gene>
<dbReference type="InterPro" id="IPR005302">
    <property type="entry name" value="MoCF_Sase_C"/>
</dbReference>
<dbReference type="EMBL" id="CP036289">
    <property type="protein sequence ID" value="QDU74935.1"/>
    <property type="molecule type" value="Genomic_DNA"/>
</dbReference>
<dbReference type="Proteomes" id="UP000318626">
    <property type="component" value="Chromosome"/>
</dbReference>
<name>A0A518C6S8_9BACT</name>
<dbReference type="AlphaFoldDB" id="A0A518C6S8"/>
<evidence type="ECO:0000259" key="1">
    <source>
        <dbReference type="PROSITE" id="PS51340"/>
    </source>
</evidence>
<dbReference type="InterPro" id="IPR011037">
    <property type="entry name" value="Pyrv_Knase-like_insert_dom_sf"/>
</dbReference>
<protein>
    <recommendedName>
        <fullName evidence="1">MOSC domain-containing protein</fullName>
    </recommendedName>
</protein>
<dbReference type="RefSeq" id="WP_196782336.1">
    <property type="nucleotide sequence ID" value="NZ_CP036289.1"/>
</dbReference>
<dbReference type="PANTHER" id="PTHR30212:SF2">
    <property type="entry name" value="PROTEIN YIIM"/>
    <property type="match status" value="1"/>
</dbReference>
<dbReference type="GO" id="GO:0030151">
    <property type="term" value="F:molybdenum ion binding"/>
    <property type="evidence" value="ECO:0007669"/>
    <property type="project" value="InterPro"/>
</dbReference>
<proteinExistence type="predicted"/>
<keyword evidence="3" id="KW-1185">Reference proteome</keyword>
<dbReference type="PROSITE" id="PS51340">
    <property type="entry name" value="MOSC"/>
    <property type="match status" value="1"/>
</dbReference>
<accession>A0A518C6S8</accession>
<feature type="domain" description="MOSC" evidence="1">
    <location>
        <begin position="180"/>
        <end position="323"/>
    </location>
</feature>
<dbReference type="GO" id="GO:0003824">
    <property type="term" value="F:catalytic activity"/>
    <property type="evidence" value="ECO:0007669"/>
    <property type="project" value="InterPro"/>
</dbReference>
<dbReference type="Gene3D" id="2.40.33.20">
    <property type="entry name" value="PK beta-barrel domain-like"/>
    <property type="match status" value="1"/>
</dbReference>
<evidence type="ECO:0000313" key="3">
    <source>
        <dbReference type="Proteomes" id="UP000318626"/>
    </source>
</evidence>
<dbReference type="PANTHER" id="PTHR30212">
    <property type="entry name" value="PROTEIN YIIM"/>
    <property type="match status" value="1"/>
</dbReference>
<reference evidence="3" key="1">
    <citation type="submission" date="2019-02" db="EMBL/GenBank/DDBJ databases">
        <title>Deep-cultivation of Planctomycetes and their phenomic and genomic characterization uncovers novel biology.</title>
        <authorList>
            <person name="Wiegand S."/>
            <person name="Jogler M."/>
            <person name="Boedeker C."/>
            <person name="Pinto D."/>
            <person name="Vollmers J."/>
            <person name="Rivas-Marin E."/>
            <person name="Kohn T."/>
            <person name="Peeters S.H."/>
            <person name="Heuer A."/>
            <person name="Rast P."/>
            <person name="Oberbeckmann S."/>
            <person name="Bunk B."/>
            <person name="Jeske O."/>
            <person name="Meyerdierks A."/>
            <person name="Storesund J.E."/>
            <person name="Kallscheuer N."/>
            <person name="Luecker S."/>
            <person name="Lage O.M."/>
            <person name="Pohl T."/>
            <person name="Merkel B.J."/>
            <person name="Hornburger P."/>
            <person name="Mueller R.-W."/>
            <person name="Bruemmer F."/>
            <person name="Labrenz M."/>
            <person name="Spormann A.M."/>
            <person name="Op den Camp H."/>
            <person name="Overmann J."/>
            <person name="Amann R."/>
            <person name="Jetten M.S.M."/>
            <person name="Mascher T."/>
            <person name="Medema M.H."/>
            <person name="Devos D.P."/>
            <person name="Kaster A.-K."/>
            <person name="Ovreas L."/>
            <person name="Rohde M."/>
            <person name="Galperin M.Y."/>
            <person name="Jogler C."/>
        </authorList>
    </citation>
    <scope>NUCLEOTIDE SEQUENCE [LARGE SCALE GENOMIC DNA]</scope>
    <source>
        <strain evidence="3">Pan97</strain>
    </source>
</reference>
<dbReference type="GO" id="GO:0030170">
    <property type="term" value="F:pyridoxal phosphate binding"/>
    <property type="evidence" value="ECO:0007669"/>
    <property type="project" value="InterPro"/>
</dbReference>
<organism evidence="2 3">
    <name type="scientific">Bremerella volcania</name>
    <dbReference type="NCBI Taxonomy" id="2527984"/>
    <lineage>
        <taxon>Bacteria</taxon>
        <taxon>Pseudomonadati</taxon>
        <taxon>Planctomycetota</taxon>
        <taxon>Planctomycetia</taxon>
        <taxon>Pirellulales</taxon>
        <taxon>Pirellulaceae</taxon>
        <taxon>Bremerella</taxon>
    </lineage>
</organism>
<dbReference type="KEGG" id="bvo:Pan97_19550"/>
<dbReference type="SUPFAM" id="SSF50800">
    <property type="entry name" value="PK beta-barrel domain-like"/>
    <property type="match status" value="1"/>
</dbReference>